<feature type="compositionally biased region" description="Basic and acidic residues" evidence="4">
    <location>
        <begin position="955"/>
        <end position="965"/>
    </location>
</feature>
<feature type="compositionally biased region" description="Acidic residues" evidence="4">
    <location>
        <begin position="337"/>
        <end position="346"/>
    </location>
</feature>
<evidence type="ECO:0000313" key="6">
    <source>
        <dbReference type="EMBL" id="ROV93553.1"/>
    </source>
</evidence>
<evidence type="ECO:0000256" key="3">
    <source>
        <dbReference type="ARBA" id="ARBA00023242"/>
    </source>
</evidence>
<sequence length="1091" mass="122646">MGNESSQADRTGEIYQRDGKLIGPAMSPTPSIHAGSETERIIGPSMSPLPSDGETNQQIPASAKSTRKKKKRQKKDVDAVTSPGAGAAETAAMPDDETDVVPDTTRKTRKKTKTRKAGSELEGDVVTINGTQLEAPKRAVNETPQSKNKPTKRSKLAAAHDDGMLEQSSLQEQEVTQSPQSSKRKRPRNKKRSDPQSPEAPHISLHAMGGSPPSAQQPTVNGILKYESDSQADPEDEIIPSSIPNDRPRGGTGFQPSDLAATDFELLADDEDGEEELSQDHVSQEDSQWLHKREINFGSDEEPIMDTRTSQEREEDAALPDLQPSQVKSEPAHSDFEAEAESEEESPTWTGCGILEAKNCNVTFFNGIKCQHTRSSTPDDVQPNGDAMDIDRVADEPVLKGSPAKSQAKRASMARKTTTDPKIHQMETDENGEEPEHNGGADDAIPTEVEEATQQDVPQTALEEVSMKETATQPKKAKKKRRLQPKTSVSLSQLEGNDTDGEGESQSRLPSFSQNSKLKDDMRGGTNEPVESEAGEELPSTGRNSAIPQTQPQALPKPKRAKRKRRNDASEDELETLMARNASKSLGLSDDENMRSAKRKRLSNGQKAEGRWTDEELQALGRIVREFGDAHGMTQPEVNAMIHMRPDKANAMHEEFWSKATMAIPRRTRKQIVERARRLYHNFAGRCQWTEEQKQELHELFEKHGRKFAHISAIINRDQKDIRDYWRNQYLVHETQVKARWTKEETDRLKEVVEEALNKIRIMRRNNDQFRPRPRTKGFDDEALLDWEQISAAMNLTRSRQQCKWKWTDLKEKGVAGDDTSLLPKQPVQKSVNGISEDLAHAREDYRAMSTEDKLQLIEAIHDCGASEDGHIRWNTLVDERFRTQWHRPTLKLVWYRLRQKVPDYDQQDVQSNARFLLNHYLTQESLPEVDDHQVDAKVEEAVISRKPGSRIWKKPSDSPRAVRERLRRSSSVTSRASSRGRRRLVSSQILRIAGSDDEDDDADRTRGLRSDSVDLGLDSDERRSRRSTGRGKGARGGRKHRDDVPIRIPSHLKGEAAKKALEEARRKADRHKEARRGARSASVAVDSDSE</sequence>
<feature type="compositionally biased region" description="Low complexity" evidence="4">
    <location>
        <begin position="1080"/>
        <end position="1091"/>
    </location>
</feature>
<feature type="compositionally biased region" description="Basic and acidic residues" evidence="4">
    <location>
        <begin position="389"/>
        <end position="398"/>
    </location>
</feature>
<evidence type="ECO:0000256" key="1">
    <source>
        <dbReference type="ARBA" id="ARBA00004123"/>
    </source>
</evidence>
<evidence type="ECO:0000256" key="2">
    <source>
        <dbReference type="ARBA" id="ARBA00023125"/>
    </source>
</evidence>
<accession>A0A423VRF7</accession>
<dbReference type="InterPro" id="IPR051651">
    <property type="entry name" value="DMTF1_DNA-bind_reg"/>
</dbReference>
<feature type="compositionally biased region" description="Basic residues" evidence="4">
    <location>
        <begin position="107"/>
        <end position="116"/>
    </location>
</feature>
<feature type="domain" description="Myb-like" evidence="5">
    <location>
        <begin position="604"/>
        <end position="680"/>
    </location>
</feature>
<dbReference type="GO" id="GO:0000976">
    <property type="term" value="F:transcription cis-regulatory region binding"/>
    <property type="evidence" value="ECO:0007669"/>
    <property type="project" value="TreeGrafter"/>
</dbReference>
<feature type="region of interest" description="Disordered" evidence="4">
    <location>
        <begin position="996"/>
        <end position="1091"/>
    </location>
</feature>
<feature type="compositionally biased region" description="Polar residues" evidence="4">
    <location>
        <begin position="541"/>
        <end position="553"/>
    </location>
</feature>
<reference evidence="6 7" key="1">
    <citation type="submission" date="2015-09" db="EMBL/GenBank/DDBJ databases">
        <title>Host preference determinants of Valsa canker pathogens revealed by comparative genomics.</title>
        <authorList>
            <person name="Yin Z."/>
            <person name="Huang L."/>
        </authorList>
    </citation>
    <scope>NUCLEOTIDE SEQUENCE [LARGE SCALE GENOMIC DNA]</scope>
    <source>
        <strain evidence="6 7">YSFL</strain>
    </source>
</reference>
<dbReference type="InterPro" id="IPR009057">
    <property type="entry name" value="Homeodomain-like_sf"/>
</dbReference>
<dbReference type="InterPro" id="IPR001005">
    <property type="entry name" value="SANT/Myb"/>
</dbReference>
<dbReference type="GO" id="GO:0005634">
    <property type="term" value="C:nucleus"/>
    <property type="evidence" value="ECO:0007669"/>
    <property type="project" value="UniProtKB-SubCell"/>
</dbReference>
<feature type="domain" description="Myb-like" evidence="5">
    <location>
        <begin position="733"/>
        <end position="811"/>
    </location>
</feature>
<evidence type="ECO:0000313" key="7">
    <source>
        <dbReference type="Proteomes" id="UP000284375"/>
    </source>
</evidence>
<evidence type="ECO:0000256" key="4">
    <source>
        <dbReference type="SAM" id="MobiDB-lite"/>
    </source>
</evidence>
<protein>
    <recommendedName>
        <fullName evidence="5">Myb-like domain-containing protein</fullName>
    </recommendedName>
</protein>
<organism evidence="6 7">
    <name type="scientific">Cytospora chrysosperma</name>
    <name type="common">Cytospora canker fungus</name>
    <name type="synonym">Sphaeria chrysosperma</name>
    <dbReference type="NCBI Taxonomy" id="252740"/>
    <lineage>
        <taxon>Eukaryota</taxon>
        <taxon>Fungi</taxon>
        <taxon>Dikarya</taxon>
        <taxon>Ascomycota</taxon>
        <taxon>Pezizomycotina</taxon>
        <taxon>Sordariomycetes</taxon>
        <taxon>Sordariomycetidae</taxon>
        <taxon>Diaporthales</taxon>
        <taxon>Cytosporaceae</taxon>
        <taxon>Cytospora</taxon>
    </lineage>
</organism>
<feature type="compositionally biased region" description="Basic and acidic residues" evidence="4">
    <location>
        <begin position="1004"/>
        <end position="1013"/>
    </location>
</feature>
<evidence type="ECO:0000259" key="5">
    <source>
        <dbReference type="PROSITE" id="PS50090"/>
    </source>
</evidence>
<feature type="compositionally biased region" description="Basic and acidic residues" evidence="4">
    <location>
        <begin position="10"/>
        <end position="20"/>
    </location>
</feature>
<feature type="compositionally biased region" description="Basic residues" evidence="4">
    <location>
        <begin position="182"/>
        <end position="191"/>
    </location>
</feature>
<comment type="subcellular location">
    <subcellularLocation>
        <location evidence="1">Nucleus</location>
    </subcellularLocation>
</comment>
<dbReference type="EMBL" id="LJZO01000032">
    <property type="protein sequence ID" value="ROV93553.1"/>
    <property type="molecule type" value="Genomic_DNA"/>
</dbReference>
<dbReference type="AlphaFoldDB" id="A0A423VRF7"/>
<keyword evidence="7" id="KW-1185">Reference proteome</keyword>
<feature type="compositionally biased region" description="Basic residues" evidence="4">
    <location>
        <begin position="475"/>
        <end position="484"/>
    </location>
</feature>
<name>A0A423VRF7_CYTCH</name>
<feature type="compositionally biased region" description="Polar residues" evidence="4">
    <location>
        <begin position="504"/>
        <end position="516"/>
    </location>
</feature>
<comment type="caution">
    <text evidence="6">The sequence shown here is derived from an EMBL/GenBank/DDBJ whole genome shotgun (WGS) entry which is preliminary data.</text>
</comment>
<feature type="compositionally biased region" description="Polar residues" evidence="4">
    <location>
        <begin position="487"/>
        <end position="496"/>
    </location>
</feature>
<feature type="compositionally biased region" description="Basic residues" evidence="4">
    <location>
        <begin position="65"/>
        <end position="74"/>
    </location>
</feature>
<feature type="compositionally biased region" description="Acidic residues" evidence="4">
    <location>
        <begin position="266"/>
        <end position="277"/>
    </location>
</feature>
<feature type="compositionally biased region" description="Basic and acidic residues" evidence="4">
    <location>
        <begin position="1053"/>
        <end position="1077"/>
    </location>
</feature>
<proteinExistence type="predicted"/>
<dbReference type="GO" id="GO:0003700">
    <property type="term" value="F:DNA-binding transcription factor activity"/>
    <property type="evidence" value="ECO:0007669"/>
    <property type="project" value="TreeGrafter"/>
</dbReference>
<dbReference type="CDD" id="cd00167">
    <property type="entry name" value="SANT"/>
    <property type="match status" value="1"/>
</dbReference>
<dbReference type="SMART" id="SM00717">
    <property type="entry name" value="SANT"/>
    <property type="match status" value="3"/>
</dbReference>
<dbReference type="PANTHER" id="PTHR46380">
    <property type="entry name" value="CYCLIN-D-BINDING MYB-LIKE TRANSCRIPTION FACTOR 1"/>
    <property type="match status" value="1"/>
</dbReference>
<dbReference type="OrthoDB" id="39591at2759"/>
<feature type="compositionally biased region" description="Basic residues" evidence="4">
    <location>
        <begin position="557"/>
        <end position="566"/>
    </location>
</feature>
<dbReference type="Proteomes" id="UP000284375">
    <property type="component" value="Unassembled WGS sequence"/>
</dbReference>
<dbReference type="Pfam" id="PF13921">
    <property type="entry name" value="Myb_DNA-bind_6"/>
    <property type="match status" value="1"/>
</dbReference>
<dbReference type="PANTHER" id="PTHR46380:SF2">
    <property type="entry name" value="CYCLIN-D-BINDING MYB-LIKE TRANSCRIPTION FACTOR 1"/>
    <property type="match status" value="1"/>
</dbReference>
<feature type="compositionally biased region" description="Basic and acidic residues" evidence="4">
    <location>
        <begin position="278"/>
        <end position="295"/>
    </location>
</feature>
<feature type="domain" description="Myb-like" evidence="5">
    <location>
        <begin position="686"/>
        <end position="730"/>
    </location>
</feature>
<feature type="compositionally biased region" description="Basic residues" evidence="4">
    <location>
        <begin position="1025"/>
        <end position="1040"/>
    </location>
</feature>
<gene>
    <name evidence="6" type="ORF">VSDG_06758</name>
</gene>
<feature type="compositionally biased region" description="Polar residues" evidence="4">
    <location>
        <begin position="166"/>
        <end position="176"/>
    </location>
</feature>
<keyword evidence="3" id="KW-0539">Nucleus</keyword>
<feature type="compositionally biased region" description="Basic and acidic residues" evidence="4">
    <location>
        <begin position="417"/>
        <end position="427"/>
    </location>
</feature>
<feature type="region of interest" description="Disordered" evidence="4">
    <location>
        <begin position="950"/>
        <end position="981"/>
    </location>
</feature>
<dbReference type="PROSITE" id="PS50090">
    <property type="entry name" value="MYB_LIKE"/>
    <property type="match status" value="3"/>
</dbReference>
<dbReference type="STRING" id="252740.A0A423VRF7"/>
<keyword evidence="2" id="KW-0238">DNA-binding</keyword>
<dbReference type="SUPFAM" id="SSF46689">
    <property type="entry name" value="Homeodomain-like"/>
    <property type="match status" value="1"/>
</dbReference>
<feature type="region of interest" description="Disordered" evidence="4">
    <location>
        <begin position="1"/>
        <end position="350"/>
    </location>
</feature>
<feature type="region of interest" description="Disordered" evidence="4">
    <location>
        <begin position="371"/>
        <end position="610"/>
    </location>
</feature>
<dbReference type="Gene3D" id="1.10.10.60">
    <property type="entry name" value="Homeodomain-like"/>
    <property type="match status" value="2"/>
</dbReference>